<sequence>MERRTTPFDVAAWFASLDLSGIEALSTEEDWKALNLRVDQLGSVDDVDLVGKVLGLVPQVASVVASRVSDLSSKMLR</sequence>
<dbReference type="EMBL" id="VFRP01000034">
    <property type="protein sequence ID" value="TPE47178.1"/>
    <property type="molecule type" value="Genomic_DNA"/>
</dbReference>
<evidence type="ECO:0000313" key="2">
    <source>
        <dbReference type="Proteomes" id="UP000319255"/>
    </source>
</evidence>
<dbReference type="AlphaFoldDB" id="A0A501WCR2"/>
<accession>A0A501WCR2</accession>
<proteinExistence type="predicted"/>
<protein>
    <submittedName>
        <fullName evidence="1">Uncharacterized protein</fullName>
    </submittedName>
</protein>
<evidence type="ECO:0000313" key="1">
    <source>
        <dbReference type="EMBL" id="TPE47178.1"/>
    </source>
</evidence>
<dbReference type="Proteomes" id="UP000319255">
    <property type="component" value="Unassembled WGS sequence"/>
</dbReference>
<reference evidence="1 2" key="1">
    <citation type="submission" date="2019-06" db="EMBL/GenBank/DDBJ databases">
        <title>A novel bacterium of genus Amaricoccus, isolated from marine sediment.</title>
        <authorList>
            <person name="Huang H."/>
            <person name="Mo K."/>
            <person name="Hu Y."/>
        </authorList>
    </citation>
    <scope>NUCLEOTIDE SEQUENCE [LARGE SCALE GENOMIC DNA]</scope>
    <source>
        <strain evidence="1 2">HB172011</strain>
    </source>
</reference>
<name>A0A501WCR2_9RHOB</name>
<dbReference type="RefSeq" id="WP_140456022.1">
    <property type="nucleotide sequence ID" value="NZ_VFRP01000034.1"/>
</dbReference>
<organism evidence="1 2">
    <name type="scientific">Amaricoccus solimangrovi</name>
    <dbReference type="NCBI Taxonomy" id="2589815"/>
    <lineage>
        <taxon>Bacteria</taxon>
        <taxon>Pseudomonadati</taxon>
        <taxon>Pseudomonadota</taxon>
        <taxon>Alphaproteobacteria</taxon>
        <taxon>Rhodobacterales</taxon>
        <taxon>Paracoccaceae</taxon>
        <taxon>Amaricoccus</taxon>
    </lineage>
</organism>
<gene>
    <name evidence="1" type="ORF">FJM51_20655</name>
</gene>
<comment type="caution">
    <text evidence="1">The sequence shown here is derived from an EMBL/GenBank/DDBJ whole genome shotgun (WGS) entry which is preliminary data.</text>
</comment>
<keyword evidence="2" id="KW-1185">Reference proteome</keyword>